<keyword evidence="11" id="KW-1185">Reference proteome</keyword>
<evidence type="ECO:0000256" key="8">
    <source>
        <dbReference type="SAM" id="SignalP"/>
    </source>
</evidence>
<dbReference type="PROSITE" id="PS00194">
    <property type="entry name" value="THIOREDOXIN_1"/>
    <property type="match status" value="1"/>
</dbReference>
<dbReference type="Proteomes" id="UP001331561">
    <property type="component" value="Unassembled WGS sequence"/>
</dbReference>
<dbReference type="PROSITE" id="PS51352">
    <property type="entry name" value="THIOREDOXIN_2"/>
    <property type="match status" value="1"/>
</dbReference>
<organism evidence="10 11">
    <name type="scientific">Uliginosibacterium silvisoli</name>
    <dbReference type="NCBI Taxonomy" id="3114758"/>
    <lineage>
        <taxon>Bacteria</taxon>
        <taxon>Pseudomonadati</taxon>
        <taxon>Pseudomonadota</taxon>
        <taxon>Betaproteobacteria</taxon>
        <taxon>Rhodocyclales</taxon>
        <taxon>Zoogloeaceae</taxon>
        <taxon>Uliginosibacterium</taxon>
    </lineage>
</organism>
<evidence type="ECO:0000256" key="3">
    <source>
        <dbReference type="ARBA" id="ARBA00022729"/>
    </source>
</evidence>
<dbReference type="CDD" id="cd03019">
    <property type="entry name" value="DsbA_DsbA"/>
    <property type="match status" value="1"/>
</dbReference>
<dbReference type="RefSeq" id="WP_327597724.1">
    <property type="nucleotide sequence ID" value="NZ_JAYXHS010000001.1"/>
</dbReference>
<evidence type="ECO:0000256" key="4">
    <source>
        <dbReference type="ARBA" id="ARBA00022764"/>
    </source>
</evidence>
<dbReference type="InterPro" id="IPR013766">
    <property type="entry name" value="Thioredoxin_domain"/>
</dbReference>
<keyword evidence="4 7" id="KW-0574">Periplasm</keyword>
<dbReference type="InterPro" id="IPR050824">
    <property type="entry name" value="Thiol_disulfide_DsbA"/>
</dbReference>
<evidence type="ECO:0000313" key="11">
    <source>
        <dbReference type="Proteomes" id="UP001331561"/>
    </source>
</evidence>
<feature type="domain" description="Thioredoxin" evidence="9">
    <location>
        <begin position="12"/>
        <end position="166"/>
    </location>
</feature>
<comment type="caution">
    <text evidence="10">The sequence shown here is derived from an EMBL/GenBank/DDBJ whole genome shotgun (WGS) entry which is preliminary data.</text>
</comment>
<dbReference type="PANTHER" id="PTHR35891">
    <property type="entry name" value="THIOL:DISULFIDE INTERCHANGE PROTEIN DSBA"/>
    <property type="match status" value="1"/>
</dbReference>
<evidence type="ECO:0000256" key="1">
    <source>
        <dbReference type="ARBA" id="ARBA00004418"/>
    </source>
</evidence>
<dbReference type="PANTHER" id="PTHR35891:SF3">
    <property type="entry name" value="THIOL:DISULFIDE INTERCHANGE PROTEIN DSBL"/>
    <property type="match status" value="1"/>
</dbReference>
<comment type="subcellular location">
    <subcellularLocation>
        <location evidence="1 7">Periplasm</location>
    </subcellularLocation>
</comment>
<feature type="chain" id="PRO_5045214792" description="Thiol:disulfide interchange protein" evidence="8">
    <location>
        <begin position="25"/>
        <end position="217"/>
    </location>
</feature>
<feature type="signal peptide" evidence="8">
    <location>
        <begin position="1"/>
        <end position="24"/>
    </location>
</feature>
<proteinExistence type="inferred from homology"/>
<evidence type="ECO:0000256" key="7">
    <source>
        <dbReference type="PIRNR" id="PIRNR001488"/>
    </source>
</evidence>
<evidence type="ECO:0000256" key="2">
    <source>
        <dbReference type="ARBA" id="ARBA00005791"/>
    </source>
</evidence>
<comment type="similarity">
    <text evidence="2">Belongs to the thioredoxin family. DsbA subfamily.</text>
</comment>
<dbReference type="PIRSF" id="PIRSF001488">
    <property type="entry name" value="Tdi_protein"/>
    <property type="match status" value="1"/>
</dbReference>
<keyword evidence="3 8" id="KW-0732">Signal</keyword>
<accession>A0ABU6K0L3</accession>
<keyword evidence="6" id="KW-0676">Redox-active center</keyword>
<dbReference type="InterPro" id="IPR001853">
    <property type="entry name" value="DSBA-like_thioredoxin_dom"/>
</dbReference>
<evidence type="ECO:0000256" key="6">
    <source>
        <dbReference type="ARBA" id="ARBA00023284"/>
    </source>
</evidence>
<protein>
    <recommendedName>
        <fullName evidence="7">Thiol:disulfide interchange protein</fullName>
    </recommendedName>
</protein>
<dbReference type="Pfam" id="PF01323">
    <property type="entry name" value="DSBA"/>
    <property type="match status" value="1"/>
</dbReference>
<dbReference type="Gene3D" id="3.40.30.10">
    <property type="entry name" value="Glutaredoxin"/>
    <property type="match status" value="1"/>
</dbReference>
<name>A0ABU6K0L3_9RHOO</name>
<evidence type="ECO:0000256" key="5">
    <source>
        <dbReference type="ARBA" id="ARBA00023157"/>
    </source>
</evidence>
<evidence type="ECO:0000259" key="9">
    <source>
        <dbReference type="PROSITE" id="PS51352"/>
    </source>
</evidence>
<dbReference type="SUPFAM" id="SSF52833">
    <property type="entry name" value="Thioredoxin-like"/>
    <property type="match status" value="1"/>
</dbReference>
<dbReference type="InterPro" id="IPR017937">
    <property type="entry name" value="Thioredoxin_CS"/>
</dbReference>
<gene>
    <name evidence="10" type="ORF">VVD49_03420</name>
</gene>
<dbReference type="InterPro" id="IPR036249">
    <property type="entry name" value="Thioredoxin-like_sf"/>
</dbReference>
<sequence>MLRRSLFKLLIASACIAAAPLSFALDAGKDYNLLQPAQPGGTNGQIEVIEFFSYGCPHCAAFDPKLTKWRAAQGKDVVFKRVPVSFGRPEWAALGRLYLTLNAMGLSDKYDSKVFDGVHKEYLKLNDEKVRNDWLTKEGIDVKKFNDTWRSFGIETAARRADQMAETYRVQGVPMLVIDGKYVPSDSGVKGEEAGHSRVLVNSEQLVAKARAEKPKK</sequence>
<reference evidence="10 11" key="1">
    <citation type="submission" date="2024-01" db="EMBL/GenBank/DDBJ databases">
        <title>Uliginosibacterium soil sp. nov.</title>
        <authorList>
            <person name="Lv Y."/>
        </authorList>
    </citation>
    <scope>NUCLEOTIDE SEQUENCE [LARGE SCALE GENOMIC DNA]</scope>
    <source>
        <strain evidence="10 11">H3</strain>
    </source>
</reference>
<dbReference type="EMBL" id="JAYXHS010000001">
    <property type="protein sequence ID" value="MEC5384755.1"/>
    <property type="molecule type" value="Genomic_DNA"/>
</dbReference>
<dbReference type="InterPro" id="IPR023205">
    <property type="entry name" value="DsbA/DsbL"/>
</dbReference>
<keyword evidence="5 7" id="KW-1015">Disulfide bond</keyword>
<evidence type="ECO:0000313" key="10">
    <source>
        <dbReference type="EMBL" id="MEC5384755.1"/>
    </source>
</evidence>